<organism evidence="4 5">
    <name type="scientific">Pseudarthrobacter enclensis</name>
    <dbReference type="NCBI Taxonomy" id="993070"/>
    <lineage>
        <taxon>Bacteria</taxon>
        <taxon>Bacillati</taxon>
        <taxon>Actinomycetota</taxon>
        <taxon>Actinomycetes</taxon>
        <taxon>Micrococcales</taxon>
        <taxon>Micrococcaceae</taxon>
        <taxon>Pseudarthrobacter</taxon>
    </lineage>
</organism>
<dbReference type="GO" id="GO:0050660">
    <property type="term" value="F:flavin adenine dinucleotide binding"/>
    <property type="evidence" value="ECO:0007669"/>
    <property type="project" value="InterPro"/>
</dbReference>
<dbReference type="PANTHER" id="PTHR11552">
    <property type="entry name" value="GLUCOSE-METHANOL-CHOLINE GMC OXIDOREDUCTASE"/>
    <property type="match status" value="1"/>
</dbReference>
<dbReference type="GO" id="GO:0016614">
    <property type="term" value="F:oxidoreductase activity, acting on CH-OH group of donors"/>
    <property type="evidence" value="ECO:0007669"/>
    <property type="project" value="InterPro"/>
</dbReference>
<dbReference type="Gene3D" id="3.50.50.60">
    <property type="entry name" value="FAD/NAD(P)-binding domain"/>
    <property type="match status" value="1"/>
</dbReference>
<comment type="caution">
    <text evidence="4">The sequence shown here is derived from an EMBL/GenBank/DDBJ whole genome shotgun (WGS) entry which is preliminary data.</text>
</comment>
<comment type="cofactor">
    <cofactor evidence="2">
        <name>FAD</name>
        <dbReference type="ChEBI" id="CHEBI:57692"/>
    </cofactor>
</comment>
<feature type="domain" description="Glucose-methanol-choline oxidoreductase N-terminal" evidence="3">
    <location>
        <begin position="265"/>
        <end position="279"/>
    </location>
</feature>
<dbReference type="STRING" id="993070.AS031_09310"/>
<dbReference type="Proteomes" id="UP000053199">
    <property type="component" value="Unassembled WGS sequence"/>
</dbReference>
<name>A0A0V8IPW4_9MICC</name>
<keyword evidence="2" id="KW-0274">FAD</keyword>
<protein>
    <submittedName>
        <fullName evidence="4">Choline oxidase</fullName>
    </submittedName>
</protein>
<evidence type="ECO:0000313" key="4">
    <source>
        <dbReference type="EMBL" id="KSU76787.1"/>
    </source>
</evidence>
<dbReference type="InterPro" id="IPR000172">
    <property type="entry name" value="GMC_OxRdtase_N"/>
</dbReference>
<dbReference type="InterPro" id="IPR036188">
    <property type="entry name" value="FAD/NAD-bd_sf"/>
</dbReference>
<comment type="similarity">
    <text evidence="1">Belongs to the GMC oxidoreductase family.</text>
</comment>
<evidence type="ECO:0000313" key="5">
    <source>
        <dbReference type="Proteomes" id="UP000053199"/>
    </source>
</evidence>
<dbReference type="Gene3D" id="3.30.410.40">
    <property type="match status" value="1"/>
</dbReference>
<dbReference type="PANTHER" id="PTHR11552:SF152">
    <property type="entry name" value="OXIDASE (CODA), PUTATIVE (AFU_ORTHOLOGUE AFUA_8G04090)-RELATED"/>
    <property type="match status" value="1"/>
</dbReference>
<dbReference type="SUPFAM" id="SSF51905">
    <property type="entry name" value="FAD/NAD(P)-binding domain"/>
    <property type="match status" value="1"/>
</dbReference>
<gene>
    <name evidence="4" type="ORF">AS031_09310</name>
</gene>
<feature type="binding site" evidence="2">
    <location>
        <position position="87"/>
    </location>
    <ligand>
        <name>FAD</name>
        <dbReference type="ChEBI" id="CHEBI:57692"/>
    </ligand>
</feature>
<dbReference type="Pfam" id="PF05199">
    <property type="entry name" value="GMC_oxred_C"/>
    <property type="match status" value="1"/>
</dbReference>
<keyword evidence="2" id="KW-0285">Flavoprotein</keyword>
<dbReference type="PROSITE" id="PS00624">
    <property type="entry name" value="GMC_OXRED_2"/>
    <property type="match status" value="1"/>
</dbReference>
<accession>A0A0V8IPW4</accession>
<dbReference type="Pfam" id="PF00732">
    <property type="entry name" value="GMC_oxred_N"/>
    <property type="match status" value="1"/>
</dbReference>
<dbReference type="RefSeq" id="WP_058267858.1">
    <property type="nucleotide sequence ID" value="NZ_FMAZ01000003.1"/>
</dbReference>
<evidence type="ECO:0000259" key="3">
    <source>
        <dbReference type="PROSITE" id="PS00624"/>
    </source>
</evidence>
<dbReference type="InterPro" id="IPR007867">
    <property type="entry name" value="GMC_OxRtase_C"/>
</dbReference>
<dbReference type="EMBL" id="LNQM01000003">
    <property type="protein sequence ID" value="KSU76787.1"/>
    <property type="molecule type" value="Genomic_DNA"/>
</dbReference>
<evidence type="ECO:0000256" key="1">
    <source>
        <dbReference type="ARBA" id="ARBA00010790"/>
    </source>
</evidence>
<evidence type="ECO:0000256" key="2">
    <source>
        <dbReference type="PIRSR" id="PIRSR000137-2"/>
    </source>
</evidence>
<sequence length="527" mass="57997">MAHESRTDFDYIVIGGGSAGAAVASRLSEDPSVQVALVEAGPDDRDIPEVLQLDRWMELLESGYDWDYPIEEQENGNSFMRHARAKVMGGCSSHNSCIAFWAPREDIDEWERKFGATGWNSDMAYRLYKQLETNEDAGPDAPHHGDSGPVHLMNVPASDPTGRAMLEACEQAGIPKAHFNTGDTVINGAGFFQINRRADGTRSSSSVSYIHPIMDRENFTLLTGLRAKELTFDDANRCTGVAVVDNAFAKTHQLTARAEVVVSTGAIDSPKLLMLSGIGPAAQLEEFGIPVRVDSPGVGEHLQDHPEGVIQWEARQPMTQTSTQWWEAGIFTTTEDGLDRPDLMFHYGSVPFDMHTLRQGFPTTENGFCLTPNVTHARSRGTVKLRSKDFRDKPKVDPRYFTDPEGHDMRVMVAGIRKAREIAAQPALAEWVGTELYPGKDIQSDAEVAGYIRRTHNTVYHPAGTVRMGADDDAMSPLDPQLRVKGVTGLRVADASVMPELTTVNPNITTMMIGERCAELVREARNA</sequence>
<dbReference type="InterPro" id="IPR012132">
    <property type="entry name" value="GMC_OxRdtase"/>
</dbReference>
<keyword evidence="5" id="KW-1185">Reference proteome</keyword>
<proteinExistence type="inferred from homology"/>
<dbReference type="OrthoDB" id="9785276at2"/>
<dbReference type="PIRSF" id="PIRSF000137">
    <property type="entry name" value="Alcohol_oxidase"/>
    <property type="match status" value="1"/>
</dbReference>
<reference evidence="4 5" key="1">
    <citation type="journal article" date="2014" name="Arch. Microbiol.">
        <title>Arthrobacter enclensis sp. nov., isolated from sediment sample.</title>
        <authorList>
            <person name="Dastager S.G."/>
            <person name="Liu Q."/>
            <person name="Tang S.K."/>
            <person name="Krishnamurthi S."/>
            <person name="Lee J.C."/>
            <person name="Li W.J."/>
        </authorList>
    </citation>
    <scope>NUCLEOTIDE SEQUENCE [LARGE SCALE GENOMIC DNA]</scope>
    <source>
        <strain evidence="4 5">NIO-1008</strain>
    </source>
</reference>
<dbReference type="SUPFAM" id="SSF54373">
    <property type="entry name" value="FAD-linked reductases, C-terminal domain"/>
    <property type="match status" value="1"/>
</dbReference>
<dbReference type="AlphaFoldDB" id="A0A0V8IPW4"/>